<evidence type="ECO:0000313" key="1">
    <source>
        <dbReference type="EMBL" id="OTP10529.1"/>
    </source>
</evidence>
<dbReference type="AlphaFoldDB" id="A0A242JYY3"/>
<reference evidence="1" key="1">
    <citation type="submission" date="2017-05" db="EMBL/GenBank/DDBJ databases">
        <title>The Genome Sequence of Enterococcus sp. 9E7_DIV0242.</title>
        <authorList>
            <consortium name="The Broad Institute Genomics Platform"/>
            <consortium name="The Broad Institute Genomic Center for Infectious Diseases"/>
            <person name="Earl A."/>
            <person name="Manson A."/>
            <person name="Schwartman J."/>
            <person name="Gilmore M."/>
            <person name="Abouelleil A."/>
            <person name="Cao P."/>
            <person name="Chapman S."/>
            <person name="Cusick C."/>
            <person name="Shea T."/>
            <person name="Young S."/>
            <person name="Neafsey D."/>
            <person name="Nusbaum C."/>
            <person name="Birren B."/>
        </authorList>
    </citation>
    <scope>NUCLEOTIDE SEQUENCE [LARGE SCALE GENOMIC DNA]</scope>
    <source>
        <strain evidence="1">9E7_DIV0242</strain>
    </source>
</reference>
<protein>
    <submittedName>
        <fullName evidence="1">Uncharacterized protein</fullName>
    </submittedName>
</protein>
<name>A0A242JYY3_9ENTE</name>
<dbReference type="EMBL" id="NGMM01000008">
    <property type="protein sequence ID" value="OTP10529.1"/>
    <property type="molecule type" value="Genomic_DNA"/>
</dbReference>
<proteinExistence type="predicted"/>
<accession>A0A242JYY3</accession>
<organism evidence="1">
    <name type="scientific">Candidatus Enterococcus clewellii</name>
    <dbReference type="NCBI Taxonomy" id="1834193"/>
    <lineage>
        <taxon>Bacteria</taxon>
        <taxon>Bacillati</taxon>
        <taxon>Bacillota</taxon>
        <taxon>Bacilli</taxon>
        <taxon>Lactobacillales</taxon>
        <taxon>Enterococcaceae</taxon>
        <taxon>Enterococcus</taxon>
    </lineage>
</organism>
<gene>
    <name evidence="1" type="ORF">A5888_003827</name>
</gene>
<sequence>MLQAVYVFLEEDESEQAEYFIGKDWDKLEKILKTAIAKKKMILHFGI</sequence>
<comment type="caution">
    <text evidence="1">The sequence shown here is derived from an EMBL/GenBank/DDBJ whole genome shotgun (WGS) entry which is preliminary data.</text>
</comment>